<evidence type="ECO:0000313" key="3">
    <source>
        <dbReference type="Proteomes" id="UP000644147"/>
    </source>
</evidence>
<dbReference type="PROSITE" id="PS51257">
    <property type="entry name" value="PROKAR_LIPOPROTEIN"/>
    <property type="match status" value="1"/>
</dbReference>
<dbReference type="RefSeq" id="WP_200504102.1">
    <property type="nucleotide sequence ID" value="NZ_JAEHFX010000001.1"/>
</dbReference>
<keyword evidence="1" id="KW-0732">Signal</keyword>
<gene>
    <name evidence="2" type="ORF">I5M27_00650</name>
</gene>
<accession>A0ABS1BWN4</accession>
<dbReference type="EMBL" id="JAEHFX010000001">
    <property type="protein sequence ID" value="MBK0401469.1"/>
    <property type="molecule type" value="Genomic_DNA"/>
</dbReference>
<proteinExistence type="predicted"/>
<evidence type="ECO:0000313" key="2">
    <source>
        <dbReference type="EMBL" id="MBK0401469.1"/>
    </source>
</evidence>
<sequence length="169" mass="19428">MALGFSKFNMKYTFFYLLLFSSFLASCQDKYDKIVRIPEVAEIEEKLKKDVLCDDAIITIDNEGNDGPTLKIILINSKDVTLDKPNEFKSKYSWNLSCVLVEHAFQPPPEVKWIEILLVEKTNFIIQAEKYYSQTYLLEKVISAIEKKKLKVANSTLSTDSIFKTSPSH</sequence>
<reference evidence="2 3" key="1">
    <citation type="submission" date="2020-12" db="EMBL/GenBank/DDBJ databases">
        <title>Bacterial novel species Adhaeribacter sp. BT258 isolated from soil.</title>
        <authorList>
            <person name="Jung H.-Y."/>
        </authorList>
    </citation>
    <scope>NUCLEOTIDE SEQUENCE [LARGE SCALE GENOMIC DNA]</scope>
    <source>
        <strain evidence="2 3">BT258</strain>
    </source>
</reference>
<keyword evidence="3" id="KW-1185">Reference proteome</keyword>
<evidence type="ECO:0008006" key="4">
    <source>
        <dbReference type="Google" id="ProtNLM"/>
    </source>
</evidence>
<dbReference type="Proteomes" id="UP000644147">
    <property type="component" value="Unassembled WGS sequence"/>
</dbReference>
<feature type="chain" id="PRO_5045559894" description="Lipoprotein" evidence="1">
    <location>
        <begin position="28"/>
        <end position="169"/>
    </location>
</feature>
<name>A0ABS1BWN4_9BACT</name>
<evidence type="ECO:0000256" key="1">
    <source>
        <dbReference type="SAM" id="SignalP"/>
    </source>
</evidence>
<feature type="signal peptide" evidence="1">
    <location>
        <begin position="1"/>
        <end position="27"/>
    </location>
</feature>
<comment type="caution">
    <text evidence="2">The sequence shown here is derived from an EMBL/GenBank/DDBJ whole genome shotgun (WGS) entry which is preliminary data.</text>
</comment>
<organism evidence="2 3">
    <name type="scientific">Adhaeribacter terrigena</name>
    <dbReference type="NCBI Taxonomy" id="2793070"/>
    <lineage>
        <taxon>Bacteria</taxon>
        <taxon>Pseudomonadati</taxon>
        <taxon>Bacteroidota</taxon>
        <taxon>Cytophagia</taxon>
        <taxon>Cytophagales</taxon>
        <taxon>Hymenobacteraceae</taxon>
        <taxon>Adhaeribacter</taxon>
    </lineage>
</organism>
<protein>
    <recommendedName>
        <fullName evidence="4">Lipoprotein</fullName>
    </recommendedName>
</protein>